<dbReference type="AlphaFoldDB" id="A0A0E9WWV3"/>
<evidence type="ECO:0000313" key="1">
    <source>
        <dbReference type="EMBL" id="JAH94721.1"/>
    </source>
</evidence>
<proteinExistence type="predicted"/>
<name>A0A0E9WWV3_ANGAN</name>
<organism evidence="1">
    <name type="scientific">Anguilla anguilla</name>
    <name type="common">European freshwater eel</name>
    <name type="synonym">Muraena anguilla</name>
    <dbReference type="NCBI Taxonomy" id="7936"/>
    <lineage>
        <taxon>Eukaryota</taxon>
        <taxon>Metazoa</taxon>
        <taxon>Chordata</taxon>
        <taxon>Craniata</taxon>
        <taxon>Vertebrata</taxon>
        <taxon>Euteleostomi</taxon>
        <taxon>Actinopterygii</taxon>
        <taxon>Neopterygii</taxon>
        <taxon>Teleostei</taxon>
        <taxon>Anguilliformes</taxon>
        <taxon>Anguillidae</taxon>
        <taxon>Anguilla</taxon>
    </lineage>
</organism>
<reference evidence="1" key="1">
    <citation type="submission" date="2014-11" db="EMBL/GenBank/DDBJ databases">
        <authorList>
            <person name="Amaro Gonzalez C."/>
        </authorList>
    </citation>
    <scope>NUCLEOTIDE SEQUENCE</scope>
</reference>
<sequence>MNSSLNGKSGITTNLHIYHPCHSHNSVSLTHTRAHIKHTQTHRHTQLQHLCVSFTGNVNNVSHALGSCVPLSVLKADSFCTSLPTLQCHINTHRV</sequence>
<protein>
    <submittedName>
        <fullName evidence="1">Uncharacterized protein</fullName>
    </submittedName>
</protein>
<dbReference type="EMBL" id="GBXM01013856">
    <property type="protein sequence ID" value="JAH94721.1"/>
    <property type="molecule type" value="Transcribed_RNA"/>
</dbReference>
<accession>A0A0E9WWV3</accession>
<reference evidence="1" key="2">
    <citation type="journal article" date="2015" name="Fish Shellfish Immunol.">
        <title>Early steps in the European eel (Anguilla anguilla)-Vibrio vulnificus interaction in the gills: Role of the RtxA13 toxin.</title>
        <authorList>
            <person name="Callol A."/>
            <person name="Pajuelo D."/>
            <person name="Ebbesson L."/>
            <person name="Teles M."/>
            <person name="MacKenzie S."/>
            <person name="Amaro C."/>
        </authorList>
    </citation>
    <scope>NUCLEOTIDE SEQUENCE</scope>
</reference>